<proteinExistence type="predicted"/>
<evidence type="ECO:0000256" key="4">
    <source>
        <dbReference type="ARBA" id="ARBA00023136"/>
    </source>
</evidence>
<sequence length="510" mass="55644">MTMSDAASTLFTASSTDVEAAAVKLPNDCNEIMAKETKEEEDGNLVTWNGPDDPENPQNYSTPYKYFVTGIWIYGNLCATLSSSIWSSGSKQIAAEFHQSTIVVTLGISLFLLGFSIGPPLWGPASERFGRKWPMTMGMLLFTIFTIPVAVGKNIETLLIFRFFQGAFGAAPLSLAIGGVVDIWNPENRGITIAACVGTIFGSPVLGPIIGNFVAASYLGWRWCHWLSAIMGGSAVLLILFFLPETLASKVLQARATKLRKSGEKPGARTIYDNKKHMGMADVARIYFMRPFALLATEPILVLITIYQSFIYGILYLVFVSYPIEYVEIRHWSQGLSALPFLGLSVGVLLGAAGVIWHTKTKFMASVRANGGKVIPERRLPIMIIGGCIVPAGLFIFAWTAKPSIPWPGQVIGSIPTGAGMYMIFVQCFNYLVDVYAPIANSALGGNMLIRSSFAAAFPLFGPYLYHNLGVSWATSTLAFISIALIPIPIFFYVYGSRIRSWSKNSVPTH</sequence>
<dbReference type="GO" id="GO:0022857">
    <property type="term" value="F:transmembrane transporter activity"/>
    <property type="evidence" value="ECO:0007669"/>
    <property type="project" value="InterPro"/>
</dbReference>
<dbReference type="InterPro" id="IPR036259">
    <property type="entry name" value="MFS_trans_sf"/>
</dbReference>
<keyword evidence="9" id="KW-1185">Reference proteome</keyword>
<comment type="caution">
    <text evidence="8">The sequence shown here is derived from an EMBL/GenBank/DDBJ whole genome shotgun (WGS) entry which is preliminary data.</text>
</comment>
<dbReference type="PANTHER" id="PTHR23502">
    <property type="entry name" value="MAJOR FACILITATOR SUPERFAMILY"/>
    <property type="match status" value="1"/>
</dbReference>
<feature type="transmembrane region" description="Helical" evidence="6">
    <location>
        <begin position="102"/>
        <end position="121"/>
    </location>
</feature>
<evidence type="ECO:0000256" key="1">
    <source>
        <dbReference type="ARBA" id="ARBA00004141"/>
    </source>
</evidence>
<evidence type="ECO:0000256" key="6">
    <source>
        <dbReference type="SAM" id="Phobius"/>
    </source>
</evidence>
<dbReference type="SUPFAM" id="SSF103473">
    <property type="entry name" value="MFS general substrate transporter"/>
    <property type="match status" value="1"/>
</dbReference>
<keyword evidence="2 6" id="KW-0812">Transmembrane</keyword>
<feature type="region of interest" description="Disordered" evidence="5">
    <location>
        <begin position="36"/>
        <end position="56"/>
    </location>
</feature>
<dbReference type="EMBL" id="JAWHQM010000058">
    <property type="protein sequence ID" value="KAK5635849.1"/>
    <property type="molecule type" value="Genomic_DNA"/>
</dbReference>
<evidence type="ECO:0000259" key="7">
    <source>
        <dbReference type="PROSITE" id="PS50850"/>
    </source>
</evidence>
<feature type="transmembrane region" description="Helical" evidence="6">
    <location>
        <begin position="225"/>
        <end position="243"/>
    </location>
</feature>
<dbReference type="Proteomes" id="UP001305414">
    <property type="component" value="Unassembled WGS sequence"/>
</dbReference>
<evidence type="ECO:0000256" key="2">
    <source>
        <dbReference type="ARBA" id="ARBA00022692"/>
    </source>
</evidence>
<dbReference type="FunFam" id="1.20.1250.20:FF:000011">
    <property type="entry name" value="MFS multidrug transporter, putative"/>
    <property type="match status" value="1"/>
</dbReference>
<evidence type="ECO:0000313" key="9">
    <source>
        <dbReference type="Proteomes" id="UP001305414"/>
    </source>
</evidence>
<protein>
    <recommendedName>
        <fullName evidence="7">Major facilitator superfamily (MFS) profile domain-containing protein</fullName>
    </recommendedName>
</protein>
<feature type="transmembrane region" description="Helical" evidence="6">
    <location>
        <begin position="339"/>
        <end position="359"/>
    </location>
</feature>
<dbReference type="InterPro" id="IPR011701">
    <property type="entry name" value="MFS"/>
</dbReference>
<name>A0AAN7V2X1_9PEZI</name>
<feature type="transmembrane region" description="Helical" evidence="6">
    <location>
        <begin position="163"/>
        <end position="184"/>
    </location>
</feature>
<dbReference type="PANTHER" id="PTHR23502:SF156">
    <property type="entry name" value="TRANSPORTER, PUTATIVE (AFU_ORTHOLOGUE AFUA_5G00420)-RELATED"/>
    <property type="match status" value="1"/>
</dbReference>
<feature type="transmembrane region" description="Helical" evidence="6">
    <location>
        <begin position="292"/>
        <end position="319"/>
    </location>
</feature>
<reference evidence="8 9" key="1">
    <citation type="submission" date="2023-10" db="EMBL/GenBank/DDBJ databases">
        <title>Draft genome sequence of Xylaria bambusicola isolate GMP-LS, the root and basal stem rot pathogen of sugarcane in Indonesia.</title>
        <authorList>
            <person name="Selvaraj P."/>
            <person name="Muralishankar V."/>
            <person name="Muruganantham S."/>
            <person name="Sp S."/>
            <person name="Haryani S."/>
            <person name="Lau K.J.X."/>
            <person name="Naqvi N.I."/>
        </authorList>
    </citation>
    <scope>NUCLEOTIDE SEQUENCE [LARGE SCALE GENOMIC DNA]</scope>
    <source>
        <strain evidence="8">GMP-LS</strain>
    </source>
</reference>
<dbReference type="GO" id="GO:0005886">
    <property type="term" value="C:plasma membrane"/>
    <property type="evidence" value="ECO:0007669"/>
    <property type="project" value="TreeGrafter"/>
</dbReference>
<feature type="transmembrane region" description="Helical" evidence="6">
    <location>
        <begin position="419"/>
        <end position="437"/>
    </location>
</feature>
<comment type="subcellular location">
    <subcellularLocation>
        <location evidence="1">Membrane</location>
        <topology evidence="1">Multi-pass membrane protein</topology>
    </subcellularLocation>
</comment>
<dbReference type="CDD" id="cd17323">
    <property type="entry name" value="MFS_Tpo1_MDR_like"/>
    <property type="match status" value="1"/>
</dbReference>
<feature type="transmembrane region" description="Helical" evidence="6">
    <location>
        <begin position="380"/>
        <end position="399"/>
    </location>
</feature>
<keyword evidence="4 6" id="KW-0472">Membrane</keyword>
<dbReference type="Gene3D" id="1.20.1250.20">
    <property type="entry name" value="MFS general substrate transporter like domains"/>
    <property type="match status" value="1"/>
</dbReference>
<keyword evidence="3 6" id="KW-1133">Transmembrane helix</keyword>
<dbReference type="Pfam" id="PF07690">
    <property type="entry name" value="MFS_1"/>
    <property type="match status" value="1"/>
</dbReference>
<dbReference type="InterPro" id="IPR020846">
    <property type="entry name" value="MFS_dom"/>
</dbReference>
<feature type="transmembrane region" description="Helical" evidence="6">
    <location>
        <begin position="133"/>
        <end position="151"/>
    </location>
</feature>
<feature type="domain" description="Major facilitator superfamily (MFS) profile" evidence="7">
    <location>
        <begin position="68"/>
        <end position="510"/>
    </location>
</feature>
<dbReference type="PROSITE" id="PS50850">
    <property type="entry name" value="MFS"/>
    <property type="match status" value="1"/>
</dbReference>
<evidence type="ECO:0000256" key="5">
    <source>
        <dbReference type="SAM" id="MobiDB-lite"/>
    </source>
</evidence>
<evidence type="ECO:0000313" key="8">
    <source>
        <dbReference type="EMBL" id="KAK5635849.1"/>
    </source>
</evidence>
<evidence type="ECO:0000256" key="3">
    <source>
        <dbReference type="ARBA" id="ARBA00022989"/>
    </source>
</evidence>
<dbReference type="AlphaFoldDB" id="A0AAN7V2X1"/>
<feature type="transmembrane region" description="Helical" evidence="6">
    <location>
        <begin position="473"/>
        <end position="495"/>
    </location>
</feature>
<organism evidence="8 9">
    <name type="scientific">Xylaria bambusicola</name>
    <dbReference type="NCBI Taxonomy" id="326684"/>
    <lineage>
        <taxon>Eukaryota</taxon>
        <taxon>Fungi</taxon>
        <taxon>Dikarya</taxon>
        <taxon>Ascomycota</taxon>
        <taxon>Pezizomycotina</taxon>
        <taxon>Sordariomycetes</taxon>
        <taxon>Xylariomycetidae</taxon>
        <taxon>Xylariales</taxon>
        <taxon>Xylariaceae</taxon>
        <taxon>Xylaria</taxon>
    </lineage>
</organism>
<accession>A0AAN7V2X1</accession>
<gene>
    <name evidence="8" type="ORF">RRF57_011561</name>
</gene>
<feature type="transmembrane region" description="Helical" evidence="6">
    <location>
        <begin position="191"/>
        <end position="219"/>
    </location>
</feature>